<gene>
    <name evidence="3" type="ORF">EV421DRAFT_2041180</name>
</gene>
<feature type="region of interest" description="Disordered" evidence="1">
    <location>
        <begin position="157"/>
        <end position="177"/>
    </location>
</feature>
<feature type="signal peptide" evidence="2">
    <location>
        <begin position="1"/>
        <end position="26"/>
    </location>
</feature>
<evidence type="ECO:0000313" key="3">
    <source>
        <dbReference type="EMBL" id="KAK0431626.1"/>
    </source>
</evidence>
<comment type="caution">
    <text evidence="3">The sequence shown here is derived from an EMBL/GenBank/DDBJ whole genome shotgun (WGS) entry which is preliminary data.</text>
</comment>
<organism evidence="3 4">
    <name type="scientific">Armillaria borealis</name>
    <dbReference type="NCBI Taxonomy" id="47425"/>
    <lineage>
        <taxon>Eukaryota</taxon>
        <taxon>Fungi</taxon>
        <taxon>Dikarya</taxon>
        <taxon>Basidiomycota</taxon>
        <taxon>Agaricomycotina</taxon>
        <taxon>Agaricomycetes</taxon>
        <taxon>Agaricomycetidae</taxon>
        <taxon>Agaricales</taxon>
        <taxon>Marasmiineae</taxon>
        <taxon>Physalacriaceae</taxon>
        <taxon>Armillaria</taxon>
    </lineage>
</organism>
<feature type="compositionally biased region" description="Basic and acidic residues" evidence="1">
    <location>
        <begin position="163"/>
        <end position="177"/>
    </location>
</feature>
<evidence type="ECO:0000313" key="4">
    <source>
        <dbReference type="Proteomes" id="UP001175226"/>
    </source>
</evidence>
<name>A0AA39ME84_9AGAR</name>
<accession>A0AA39ME84</accession>
<keyword evidence="2" id="KW-0732">Signal</keyword>
<dbReference type="Proteomes" id="UP001175226">
    <property type="component" value="Unassembled WGS sequence"/>
</dbReference>
<sequence>MQVIVLGNACTYLLLWEVPIFMTSHADTLSIINAGSITRFCRTPLGAIMMDINRWDQPTSLRRTNVQPSSLYDNTVPPFARHFPHIWTEDTYTHRNPQFGSISLTAPQLEWRADDVSTPWFGVEADVEMAWGGVRHDFADRETWGTRPTLRDCRTTGRLAKTRRTDRAEGSRRPKDYGYGHIQLQDGHIIFEKDHAFAVLRATPPCTLDRPILSERHAYLVLSKLAATQFLQCREHQQLLGGNHGMSLLPFAATYPLRFYQPRISAGRRAHVT</sequence>
<dbReference type="AlphaFoldDB" id="A0AA39ME84"/>
<reference evidence="3" key="1">
    <citation type="submission" date="2023-06" db="EMBL/GenBank/DDBJ databases">
        <authorList>
            <consortium name="Lawrence Berkeley National Laboratory"/>
            <person name="Ahrendt S."/>
            <person name="Sahu N."/>
            <person name="Indic B."/>
            <person name="Wong-Bajracharya J."/>
            <person name="Merenyi Z."/>
            <person name="Ke H.-M."/>
            <person name="Monk M."/>
            <person name="Kocsube S."/>
            <person name="Drula E."/>
            <person name="Lipzen A."/>
            <person name="Balint B."/>
            <person name="Henrissat B."/>
            <person name="Andreopoulos B."/>
            <person name="Martin F.M."/>
            <person name="Harder C.B."/>
            <person name="Rigling D."/>
            <person name="Ford K.L."/>
            <person name="Foster G.D."/>
            <person name="Pangilinan J."/>
            <person name="Papanicolaou A."/>
            <person name="Barry K."/>
            <person name="LaButti K."/>
            <person name="Viragh M."/>
            <person name="Koriabine M."/>
            <person name="Yan M."/>
            <person name="Riley R."/>
            <person name="Champramary S."/>
            <person name="Plett K.L."/>
            <person name="Tsai I.J."/>
            <person name="Slot J."/>
            <person name="Sipos G."/>
            <person name="Plett J."/>
            <person name="Nagy L.G."/>
            <person name="Grigoriev I.V."/>
        </authorList>
    </citation>
    <scope>NUCLEOTIDE SEQUENCE</scope>
    <source>
        <strain evidence="3">FPL87.14</strain>
    </source>
</reference>
<evidence type="ECO:0000256" key="2">
    <source>
        <dbReference type="SAM" id="SignalP"/>
    </source>
</evidence>
<feature type="chain" id="PRO_5041406806" evidence="2">
    <location>
        <begin position="27"/>
        <end position="273"/>
    </location>
</feature>
<proteinExistence type="predicted"/>
<keyword evidence="4" id="KW-1185">Reference proteome</keyword>
<evidence type="ECO:0000256" key="1">
    <source>
        <dbReference type="SAM" id="MobiDB-lite"/>
    </source>
</evidence>
<protein>
    <submittedName>
        <fullName evidence="3">Uncharacterized protein</fullName>
    </submittedName>
</protein>
<dbReference type="EMBL" id="JAUEPT010000110">
    <property type="protein sequence ID" value="KAK0431626.1"/>
    <property type="molecule type" value="Genomic_DNA"/>
</dbReference>